<dbReference type="EMBL" id="NRSZ01001285">
    <property type="protein sequence ID" value="PNY19956.1"/>
    <property type="molecule type" value="Genomic_DNA"/>
</dbReference>
<dbReference type="AlphaFoldDB" id="A0A2K3PXD6"/>
<feature type="transmembrane region" description="Helical" evidence="1">
    <location>
        <begin position="25"/>
        <end position="51"/>
    </location>
</feature>
<feature type="transmembrane region" description="Helical" evidence="1">
    <location>
        <begin position="186"/>
        <end position="205"/>
    </location>
</feature>
<accession>A0A2K3PXD6</accession>
<keyword evidence="1" id="KW-1133">Transmembrane helix</keyword>
<gene>
    <name evidence="2" type="ORF">TCAP_07432</name>
</gene>
<feature type="transmembrane region" description="Helical" evidence="1">
    <location>
        <begin position="220"/>
        <end position="243"/>
    </location>
</feature>
<name>A0A2K3PXD6_9HYPO</name>
<comment type="caution">
    <text evidence="2">The sequence shown here is derived from an EMBL/GenBank/DDBJ whole genome shotgun (WGS) entry which is preliminary data.</text>
</comment>
<feature type="transmembrane region" description="Helical" evidence="1">
    <location>
        <begin position="71"/>
        <end position="96"/>
    </location>
</feature>
<evidence type="ECO:0000256" key="1">
    <source>
        <dbReference type="SAM" id="Phobius"/>
    </source>
</evidence>
<evidence type="ECO:0000313" key="3">
    <source>
        <dbReference type="Proteomes" id="UP000236621"/>
    </source>
</evidence>
<evidence type="ECO:0000313" key="2">
    <source>
        <dbReference type="EMBL" id="PNY19956.1"/>
    </source>
</evidence>
<keyword evidence="1" id="KW-0812">Transmembrane</keyword>
<dbReference type="OrthoDB" id="3449024at2759"/>
<dbReference type="InterPro" id="IPR025495">
    <property type="entry name" value="DUF4386"/>
</dbReference>
<dbReference type="Proteomes" id="UP000236621">
    <property type="component" value="Unassembled WGS sequence"/>
</dbReference>
<keyword evidence="1" id="KW-0472">Membrane</keyword>
<feature type="transmembrane region" description="Helical" evidence="1">
    <location>
        <begin position="108"/>
        <end position="130"/>
    </location>
</feature>
<organism evidence="2 3">
    <name type="scientific">Tolypocladium capitatum</name>
    <dbReference type="NCBI Taxonomy" id="45235"/>
    <lineage>
        <taxon>Eukaryota</taxon>
        <taxon>Fungi</taxon>
        <taxon>Dikarya</taxon>
        <taxon>Ascomycota</taxon>
        <taxon>Pezizomycotina</taxon>
        <taxon>Sordariomycetes</taxon>
        <taxon>Hypocreomycetidae</taxon>
        <taxon>Hypocreales</taxon>
        <taxon>Ophiocordycipitaceae</taxon>
        <taxon>Tolypocladium</taxon>
    </lineage>
</organism>
<protein>
    <submittedName>
        <fullName evidence="2">Uncharacterized protein</fullName>
    </submittedName>
</protein>
<proteinExistence type="predicted"/>
<reference evidence="2 3" key="1">
    <citation type="submission" date="2017-08" db="EMBL/GenBank/DDBJ databases">
        <title>Harnessing the power of phylogenomics to disentangle the directionality and signatures of interkingdom host jumping in the parasitic fungal genus Tolypocladium.</title>
        <authorList>
            <person name="Quandt C.A."/>
            <person name="Patterson W."/>
            <person name="Spatafora J.W."/>
        </authorList>
    </citation>
    <scope>NUCLEOTIDE SEQUENCE [LARGE SCALE GENOMIC DNA]</scope>
    <source>
        <strain evidence="2 3">CBS 113982</strain>
    </source>
</reference>
<keyword evidence="3" id="KW-1185">Reference proteome</keyword>
<feature type="transmembrane region" description="Helical" evidence="1">
    <location>
        <begin position="150"/>
        <end position="174"/>
    </location>
</feature>
<sequence>MPLVAYMNDFLNRCGRSPILSPRNFQYACAFSGILVLIITIVAFAASGFLPPPPPSWDAEQVAEHYREHETGIQAGAALLAISGMSYLAFTAAISAQMRRIPNLPHAASALQLASGAACAGIFEMVGLILAATNYRLERPAEITQALNDLFWFMAVLSWPIFMAQGFALAYAILIDCRPKPPFPKPIAIVSIVVPILYVPGIAVHCTKTGPLAWSGVLSFWIPLCAFGVQTVIDSICLLRAVFTEAERGEKFVDVRPAGLENGGRED</sequence>
<dbReference type="Pfam" id="PF14329">
    <property type="entry name" value="DUF4386"/>
    <property type="match status" value="1"/>
</dbReference>